<evidence type="ECO:0000259" key="1">
    <source>
        <dbReference type="Pfam" id="PF03061"/>
    </source>
</evidence>
<dbReference type="CDD" id="cd03443">
    <property type="entry name" value="PaaI_thioesterase"/>
    <property type="match status" value="1"/>
</dbReference>
<evidence type="ECO:0000313" key="2">
    <source>
        <dbReference type="EMBL" id="ADP81816.1"/>
    </source>
</evidence>
<evidence type="ECO:0000313" key="3">
    <source>
        <dbReference type="Proteomes" id="UP000002484"/>
    </source>
</evidence>
<organism evidence="2 3">
    <name type="scientific">Pseudofrankia inefficax (strain DSM 45817 / CECT 9037 / DDB 130130 / EuI1c)</name>
    <name type="common">Frankia inefficax</name>
    <dbReference type="NCBI Taxonomy" id="298654"/>
    <lineage>
        <taxon>Bacteria</taxon>
        <taxon>Bacillati</taxon>
        <taxon>Actinomycetota</taxon>
        <taxon>Actinomycetes</taxon>
        <taxon>Frankiales</taxon>
        <taxon>Frankiaceae</taxon>
        <taxon>Pseudofrankia</taxon>
    </lineage>
</organism>
<keyword evidence="3" id="KW-1185">Reference proteome</keyword>
<gene>
    <name evidence="2" type="ordered locus">FraEuI1c_3809</name>
</gene>
<dbReference type="Proteomes" id="UP000002484">
    <property type="component" value="Chromosome"/>
</dbReference>
<feature type="domain" description="Thioesterase" evidence="1">
    <location>
        <begin position="242"/>
        <end position="309"/>
    </location>
</feature>
<dbReference type="InterPro" id="IPR029069">
    <property type="entry name" value="HotDog_dom_sf"/>
</dbReference>
<dbReference type="AlphaFoldDB" id="E3J437"/>
<dbReference type="InterPro" id="IPR006683">
    <property type="entry name" value="Thioestr_dom"/>
</dbReference>
<name>E3J437_PSEI1</name>
<dbReference type="InParanoid" id="E3J437"/>
<dbReference type="Gene3D" id="3.10.129.10">
    <property type="entry name" value="Hotdog Thioesterase"/>
    <property type="match status" value="2"/>
</dbReference>
<dbReference type="EMBL" id="CP002299">
    <property type="protein sequence ID" value="ADP81816.1"/>
    <property type="molecule type" value="Genomic_DNA"/>
</dbReference>
<protein>
    <submittedName>
        <fullName evidence="2">Thioesterase superfamily protein</fullName>
    </submittedName>
</protein>
<dbReference type="SUPFAM" id="SSF54637">
    <property type="entry name" value="Thioesterase/thiol ester dehydrase-isomerase"/>
    <property type="match status" value="2"/>
</dbReference>
<dbReference type="HOGENOM" id="CLU_074322_0_0_11"/>
<proteinExistence type="predicted"/>
<reference evidence="2 3" key="1">
    <citation type="submission" date="2010-10" db="EMBL/GenBank/DDBJ databases">
        <title>Complete sequence of Frankia sp. EuI1c.</title>
        <authorList>
            <consortium name="US DOE Joint Genome Institute"/>
            <person name="Lucas S."/>
            <person name="Copeland A."/>
            <person name="Lapidus A."/>
            <person name="Cheng J.-F."/>
            <person name="Bruce D."/>
            <person name="Goodwin L."/>
            <person name="Pitluck S."/>
            <person name="Chertkov O."/>
            <person name="Detter J.C."/>
            <person name="Han C."/>
            <person name="Tapia R."/>
            <person name="Land M."/>
            <person name="Hauser L."/>
            <person name="Jeffries C."/>
            <person name="Kyrpides N."/>
            <person name="Ivanova N."/>
            <person name="Mikhailova N."/>
            <person name="Beauchemin N."/>
            <person name="Sen A."/>
            <person name="Sur S.A."/>
            <person name="Gtari M."/>
            <person name="Wall L."/>
            <person name="Tisa L."/>
            <person name="Woyke T."/>
        </authorList>
    </citation>
    <scope>NUCLEOTIDE SEQUENCE [LARGE SCALE GENOMIC DNA]</scope>
    <source>
        <strain evidence="3">DSM 45817 / CECT 9037 / EuI1c</strain>
    </source>
</reference>
<accession>E3J437</accession>
<dbReference type="KEGG" id="fri:FraEuI1c_3809"/>
<dbReference type="Pfam" id="PF03061">
    <property type="entry name" value="4HBT"/>
    <property type="match status" value="1"/>
</dbReference>
<dbReference type="STRING" id="298654.FraEuI1c_3809"/>
<sequence>MARAAAREHPEAREFPETRMRVGPTIRGDGLRVSMLVGPWMNGPDGVPTAGSLGVILDDAVGVEVHNHRPAGTHSVTTELALDIIVPPPWSGPELLATSRVAGVGPADGVSRAEIRAGDGQLVAIGTGRSRFVPAEGMHAAAAALELDPPPRVTPADHRDLLEVLGVADLAGALTFDPDLTADAEIARQHAVSPIPAPRPSAEAPPLAARPNGSAGAAVAVLQASVASLAVPPVEAFGNASGTMHGGLLLTCSDLAAAALAGALTSSPAADYSTSVRMNLLRPAVLTAPVIFTASVVHRGRALSVYRVTSHGPAGKPYTVATITRAARPDQGR</sequence>
<dbReference type="RefSeq" id="WP_013424934.1">
    <property type="nucleotide sequence ID" value="NC_014666.1"/>
</dbReference>